<comment type="caution">
    <text evidence="1">The sequence shown here is derived from an EMBL/GenBank/DDBJ whole genome shotgun (WGS) entry which is preliminary data.</text>
</comment>
<accession>A0A2J7YW02</accession>
<sequence>MTEALMSLLFIGIDPNTGDKQSPTVWVDQEKQELVFQGWKPDSELKAECAAFQVPGHAQGIPESEAVIRIPARMVHMIREACDAVERTDI</sequence>
<evidence type="ECO:0000313" key="1">
    <source>
        <dbReference type="EMBL" id="PNG92202.1"/>
    </source>
</evidence>
<gene>
    <name evidence="1" type="ORF">SMF913_27667</name>
</gene>
<evidence type="ECO:0000313" key="2">
    <source>
        <dbReference type="Proteomes" id="UP000236520"/>
    </source>
</evidence>
<dbReference type="Proteomes" id="UP000236520">
    <property type="component" value="Unassembled WGS sequence"/>
</dbReference>
<dbReference type="AlphaFoldDB" id="A0A2J7YW02"/>
<proteinExistence type="predicted"/>
<organism evidence="1 2">
    <name type="scientific">Streptomyces malaysiensis</name>
    <dbReference type="NCBI Taxonomy" id="92644"/>
    <lineage>
        <taxon>Bacteria</taxon>
        <taxon>Bacillati</taxon>
        <taxon>Actinomycetota</taxon>
        <taxon>Actinomycetes</taxon>
        <taxon>Kitasatosporales</taxon>
        <taxon>Streptomycetaceae</taxon>
        <taxon>Streptomyces</taxon>
        <taxon>Streptomyces violaceusniger group</taxon>
    </lineage>
</organism>
<name>A0A2J7YW02_STRMQ</name>
<keyword evidence="2" id="KW-1185">Reference proteome</keyword>
<protein>
    <submittedName>
        <fullName evidence="1">Uncharacterized protein</fullName>
    </submittedName>
</protein>
<dbReference type="EMBL" id="LJIW01000002">
    <property type="protein sequence ID" value="PNG92202.1"/>
    <property type="molecule type" value="Genomic_DNA"/>
</dbReference>
<reference evidence="1 2" key="1">
    <citation type="submission" date="2015-09" db="EMBL/GenBank/DDBJ databases">
        <title>Genome sequence, genome mining and natural product profiling of a biocontrol bacterium Streptomyces malaysiensis F913.</title>
        <authorList>
            <person name="Xu Y."/>
            <person name="Wei J."/>
            <person name="Xie J."/>
            <person name="Li T."/>
            <person name="Zhou Z."/>
        </authorList>
    </citation>
    <scope>NUCLEOTIDE SEQUENCE [LARGE SCALE GENOMIC DNA]</scope>
    <source>
        <strain evidence="1 2">F913</strain>
    </source>
</reference>